<dbReference type="Proteomes" id="UP000033033">
    <property type="component" value="Chromosome"/>
</dbReference>
<sequence length="687" mass="77070">MMEEHIEGKKKDKGNKIRLLDKDTINKIAAGEVIERPASVVKELIDNSIDAGAIDIRIEVEKGGKRSILVRDNGCGMDREDALLAYKKHATSKLTRIEDLDTIFTMGFRGEALSSITAVAKVEILTRPPEEITGTRIVINGGKVLETSDAGTAPGTSVHVKDLFYNTPARQKYLKSDRTELAHITETVTQLALANPHISFTLLSEGKPVIRNAGSSESFKSIVNLLGPDTARSMLPLEYRTEDFEIFGYISKPETTRRESDQIFLFVNTRPVTSRAINKAIREGYYTKIPKERYPVAVLSLIVDPGEVDVNVHPRKAEVRFSREKELGDAVTFAIEKVLSKNALAPEIRGKKDRAFQKTFDVSGFSDRLQVSEAAEIFGRKEAGKDTGILETGLTEKGRAPRNKAETYVYPVKDTERRLKRSKRLLDFTAEGGTQETGDKKLDNKIEQEREKEGESKKRITGIQENEIEKTGSEEKKFEVINAEKMQKPIQKSNTDSFENLRIIGQVSKLYILAERGEDLVLIDQHAAHERILYEQVLKMKKSRVQELITPVTIDLTPKEKVLMEEYIPYLEDFGFGISEFGDNTYVVTFVPEIFGRLEDPEVIHDIVSDLLASGKVKKDTGISEKICKTLACRAAIKGGAACSLRQMEELIEQLKKAENPYSCPHGRPTVITFTKGELDRMFARIQ</sequence>
<feature type="domain" description="DNA mismatch repair protein S5" evidence="7">
    <location>
        <begin position="222"/>
        <end position="340"/>
    </location>
</feature>
<dbReference type="InterPro" id="IPR014790">
    <property type="entry name" value="MutL_C"/>
</dbReference>
<dbReference type="PANTHER" id="PTHR10073">
    <property type="entry name" value="DNA MISMATCH REPAIR PROTEIN MLH, PMS, MUTL"/>
    <property type="match status" value="1"/>
</dbReference>
<dbReference type="SUPFAM" id="SSF54211">
    <property type="entry name" value="Ribosomal protein S5 domain 2-like"/>
    <property type="match status" value="1"/>
</dbReference>
<dbReference type="SMART" id="SM01340">
    <property type="entry name" value="DNA_mis_repair"/>
    <property type="match status" value="1"/>
</dbReference>
<evidence type="ECO:0000313" key="9">
    <source>
        <dbReference type="Proteomes" id="UP000033033"/>
    </source>
</evidence>
<dbReference type="Pfam" id="PF01119">
    <property type="entry name" value="DNA_mis_repair"/>
    <property type="match status" value="1"/>
</dbReference>
<dbReference type="SUPFAM" id="SSF118116">
    <property type="entry name" value="DNA mismatch repair protein MutL"/>
    <property type="match status" value="1"/>
</dbReference>
<dbReference type="SMART" id="SM00853">
    <property type="entry name" value="MutL_C"/>
    <property type="match status" value="1"/>
</dbReference>
<comment type="similarity">
    <text evidence="1 4">Belongs to the DNA mismatch repair MutL/HexB family.</text>
</comment>
<feature type="region of interest" description="Disordered" evidence="5">
    <location>
        <begin position="426"/>
        <end position="459"/>
    </location>
</feature>
<keyword evidence="2 4" id="KW-0227">DNA damage</keyword>
<dbReference type="GO" id="GO:0030983">
    <property type="term" value="F:mismatched DNA binding"/>
    <property type="evidence" value="ECO:0007669"/>
    <property type="project" value="InterPro"/>
</dbReference>
<dbReference type="CDD" id="cd16926">
    <property type="entry name" value="HATPase_MutL-MLH-PMS-like"/>
    <property type="match status" value="1"/>
</dbReference>
<dbReference type="GO" id="GO:0005524">
    <property type="term" value="F:ATP binding"/>
    <property type="evidence" value="ECO:0007669"/>
    <property type="project" value="InterPro"/>
</dbReference>
<dbReference type="SUPFAM" id="SSF55874">
    <property type="entry name" value="ATPase domain of HSP90 chaperone/DNA topoisomerase II/histidine kinase"/>
    <property type="match status" value="1"/>
</dbReference>
<dbReference type="KEGG" id="mby:MSBRM_0418"/>
<dbReference type="InterPro" id="IPR042120">
    <property type="entry name" value="MutL_C_dimsub"/>
</dbReference>
<dbReference type="GeneID" id="24843589"/>
<dbReference type="InterPro" id="IPR038973">
    <property type="entry name" value="MutL/Mlh/Pms-like"/>
</dbReference>
<dbReference type="RefSeq" id="WP_048154379.1">
    <property type="nucleotide sequence ID" value="NZ_CP009528.1"/>
</dbReference>
<evidence type="ECO:0000256" key="1">
    <source>
        <dbReference type="ARBA" id="ARBA00006082"/>
    </source>
</evidence>
<dbReference type="InterPro" id="IPR013507">
    <property type="entry name" value="DNA_mismatch_S5_2-like"/>
</dbReference>
<dbReference type="Gene3D" id="3.30.1370.100">
    <property type="entry name" value="MutL, C-terminal domain, regulatory subdomain"/>
    <property type="match status" value="1"/>
</dbReference>
<dbReference type="InterPro" id="IPR036890">
    <property type="entry name" value="HATPase_C_sf"/>
</dbReference>
<dbReference type="InterPro" id="IPR020568">
    <property type="entry name" value="Ribosomal_Su5_D2-typ_SF"/>
</dbReference>
<reference evidence="8 9" key="1">
    <citation type="submission" date="2014-07" db="EMBL/GenBank/DDBJ databases">
        <title>Methanogenic archaea and the global carbon cycle.</title>
        <authorList>
            <person name="Henriksen J.R."/>
            <person name="Luke J."/>
            <person name="Reinhart S."/>
            <person name="Benedict M.N."/>
            <person name="Youngblut N.D."/>
            <person name="Metcalf M.E."/>
            <person name="Whitaker R.J."/>
            <person name="Metcalf W.W."/>
        </authorList>
    </citation>
    <scope>NUCLEOTIDE SEQUENCE [LARGE SCALE GENOMIC DNA]</scope>
    <source>
        <strain evidence="8 9">MS</strain>
    </source>
</reference>
<dbReference type="InterPro" id="IPR020667">
    <property type="entry name" value="DNA_mismatch_repair_MutL"/>
</dbReference>
<dbReference type="InterPro" id="IPR037198">
    <property type="entry name" value="MutL_C_sf"/>
</dbReference>
<dbReference type="FunFam" id="3.30.565.10:FF:000003">
    <property type="entry name" value="DNA mismatch repair endonuclease MutL"/>
    <property type="match status" value="1"/>
</dbReference>
<accession>A0A0E3LMQ2</accession>
<organism evidence="8 9">
    <name type="scientific">Methanosarcina barkeri MS</name>
    <dbReference type="NCBI Taxonomy" id="1434108"/>
    <lineage>
        <taxon>Archaea</taxon>
        <taxon>Methanobacteriati</taxon>
        <taxon>Methanobacteriota</taxon>
        <taxon>Stenosarchaea group</taxon>
        <taxon>Methanomicrobia</taxon>
        <taxon>Methanosarcinales</taxon>
        <taxon>Methanosarcinaceae</taxon>
        <taxon>Methanosarcina</taxon>
    </lineage>
</organism>
<dbReference type="PROSITE" id="PS00058">
    <property type="entry name" value="DNA_MISMATCH_REPAIR_1"/>
    <property type="match status" value="1"/>
</dbReference>
<keyword evidence="3 4" id="KW-0234">DNA repair</keyword>
<dbReference type="GO" id="GO:0006298">
    <property type="term" value="P:mismatch repair"/>
    <property type="evidence" value="ECO:0007669"/>
    <property type="project" value="UniProtKB-UniRule"/>
</dbReference>
<dbReference type="HAMAP" id="MF_00149">
    <property type="entry name" value="DNA_mis_repair"/>
    <property type="match status" value="1"/>
</dbReference>
<dbReference type="Gene3D" id="3.30.1540.20">
    <property type="entry name" value="MutL, C-terminal domain, dimerisation subdomain"/>
    <property type="match status" value="1"/>
</dbReference>
<feature type="compositionally biased region" description="Basic and acidic residues" evidence="5">
    <location>
        <begin position="437"/>
        <end position="458"/>
    </location>
</feature>
<dbReference type="PANTHER" id="PTHR10073:SF12">
    <property type="entry name" value="DNA MISMATCH REPAIR PROTEIN MLH1"/>
    <property type="match status" value="1"/>
</dbReference>
<dbReference type="InterPro" id="IPR042121">
    <property type="entry name" value="MutL_C_regsub"/>
</dbReference>
<dbReference type="STRING" id="1434108.MSBRM_0418"/>
<dbReference type="CDD" id="cd00782">
    <property type="entry name" value="MutL_Trans"/>
    <property type="match status" value="1"/>
</dbReference>
<evidence type="ECO:0000256" key="3">
    <source>
        <dbReference type="ARBA" id="ARBA00023204"/>
    </source>
</evidence>
<dbReference type="EMBL" id="CP009528">
    <property type="protein sequence ID" value="AKB53416.1"/>
    <property type="molecule type" value="Genomic_DNA"/>
</dbReference>
<dbReference type="GO" id="GO:0140664">
    <property type="term" value="F:ATP-dependent DNA damage sensor activity"/>
    <property type="evidence" value="ECO:0007669"/>
    <property type="project" value="InterPro"/>
</dbReference>
<dbReference type="AlphaFoldDB" id="A0A0E3LMQ2"/>
<gene>
    <name evidence="4" type="primary">mutL</name>
    <name evidence="8" type="ORF">MSBRM_0418</name>
</gene>
<comment type="function">
    <text evidence="4">This protein is involved in the repair of mismatches in DNA. It is required for dam-dependent methyl-directed DNA mismatch repair. May act as a 'molecular matchmaker', a protein that promotes the formation of a stable complex between two or more DNA-binding proteins in an ATP-dependent manner without itself being part of a final effector complex.</text>
</comment>
<dbReference type="Pfam" id="PF13589">
    <property type="entry name" value="HATPase_c_3"/>
    <property type="match status" value="1"/>
</dbReference>
<dbReference type="PATRIC" id="fig|1434108.4.peg.486"/>
<dbReference type="NCBIfam" id="TIGR00585">
    <property type="entry name" value="mutl"/>
    <property type="match status" value="1"/>
</dbReference>
<feature type="domain" description="MutL C-terminal dimerisation" evidence="6">
    <location>
        <begin position="503"/>
        <end position="643"/>
    </location>
</feature>
<dbReference type="GO" id="GO:0016887">
    <property type="term" value="F:ATP hydrolysis activity"/>
    <property type="evidence" value="ECO:0007669"/>
    <property type="project" value="InterPro"/>
</dbReference>
<protein>
    <recommendedName>
        <fullName evidence="4">DNA mismatch repair protein MutL</fullName>
    </recommendedName>
</protein>
<name>A0A0E3LMQ2_METBA</name>
<evidence type="ECO:0000313" key="8">
    <source>
        <dbReference type="EMBL" id="AKB53416.1"/>
    </source>
</evidence>
<dbReference type="Pfam" id="PF08676">
    <property type="entry name" value="MutL_C"/>
    <property type="match status" value="1"/>
</dbReference>
<evidence type="ECO:0000256" key="5">
    <source>
        <dbReference type="SAM" id="MobiDB-lite"/>
    </source>
</evidence>
<dbReference type="Gene3D" id="3.30.565.10">
    <property type="entry name" value="Histidine kinase-like ATPase, C-terminal domain"/>
    <property type="match status" value="1"/>
</dbReference>
<dbReference type="GO" id="GO:0032300">
    <property type="term" value="C:mismatch repair complex"/>
    <property type="evidence" value="ECO:0007669"/>
    <property type="project" value="InterPro"/>
</dbReference>
<dbReference type="InterPro" id="IPR014762">
    <property type="entry name" value="DNA_mismatch_repair_CS"/>
</dbReference>
<keyword evidence="9" id="KW-1185">Reference proteome</keyword>
<dbReference type="SMR" id="A0A0E3LMQ2"/>
<proteinExistence type="inferred from homology"/>
<dbReference type="InterPro" id="IPR002099">
    <property type="entry name" value="MutL/Mlh/PMS"/>
</dbReference>
<dbReference type="Gene3D" id="3.30.230.10">
    <property type="match status" value="1"/>
</dbReference>
<evidence type="ECO:0000256" key="2">
    <source>
        <dbReference type="ARBA" id="ARBA00022763"/>
    </source>
</evidence>
<dbReference type="HOGENOM" id="CLU_004131_4_1_2"/>
<dbReference type="InterPro" id="IPR014721">
    <property type="entry name" value="Ribsml_uS5_D2-typ_fold_subgr"/>
</dbReference>
<evidence type="ECO:0000259" key="6">
    <source>
        <dbReference type="SMART" id="SM00853"/>
    </source>
</evidence>
<evidence type="ECO:0000259" key="7">
    <source>
        <dbReference type="SMART" id="SM01340"/>
    </source>
</evidence>
<evidence type="ECO:0000256" key="4">
    <source>
        <dbReference type="HAMAP-Rule" id="MF_00149"/>
    </source>
</evidence>